<sequence>MHREQSMQIIRAGRLLPARADGYTGAVCVTVGDDGRIAAVERIDPGTLEPSEARLLLMPALSDAHDHGRGLSPLAYGAADQPLESWVVALSAQPQVDPYLNALVAFARLAESGVCAVNHCHNTQDGTALLAEAEAVSRAARDVGIHVAFAWPFFDRNPLVYGPLSPLLERLPEPLRARYATPRAMRSCAENMALFAKAKAFEHDLFCLQYHPVAPQWTEEATLGAIARASARDGRHIHTHLFETERQREWADHAYPNGLVRFLDDIGLLSPRLTIAHAIWLRDDEIALLAERGVTVATNVSSNLRLRSGMPPLSRLIDSNIGICFGLDGMALDDDQDMLRELRLARLSFARDPRLLDAFVLNASWRTGRRTIVGEDGGGDIAVGAPADLFTIDFGTLASDTLLEVPQVFPLVLARARRQHVVDMFVRGREIVSNGRCRTVDLPAAERLLVQNARAAYRAMPVACDEIDALQRAIEDYYTCGCHFAV</sequence>
<comment type="caution">
    <text evidence="4">The sequence shown here is derived from an EMBL/GenBank/DDBJ whole genome shotgun (WGS) entry which is preliminary data.</text>
</comment>
<name>A0A4Q6XTQ5_9SPHN</name>
<keyword evidence="5" id="KW-1185">Reference proteome</keyword>
<evidence type="ECO:0000256" key="1">
    <source>
        <dbReference type="ARBA" id="ARBA00006745"/>
    </source>
</evidence>
<evidence type="ECO:0000313" key="5">
    <source>
        <dbReference type="Proteomes" id="UP000292085"/>
    </source>
</evidence>
<dbReference type="SUPFAM" id="SSF51556">
    <property type="entry name" value="Metallo-dependent hydrolases"/>
    <property type="match status" value="1"/>
</dbReference>
<dbReference type="GO" id="GO:0016810">
    <property type="term" value="F:hydrolase activity, acting on carbon-nitrogen (but not peptide) bonds"/>
    <property type="evidence" value="ECO:0007669"/>
    <property type="project" value="InterPro"/>
</dbReference>
<reference evidence="4 5" key="1">
    <citation type="submission" date="2019-02" db="EMBL/GenBank/DDBJ databases">
        <authorList>
            <person name="Li Y."/>
        </authorList>
    </citation>
    <scope>NUCLEOTIDE SEQUENCE [LARGE SCALE GENOMIC DNA]</scope>
    <source>
        <strain evidence="4 5">3-7</strain>
    </source>
</reference>
<evidence type="ECO:0000256" key="2">
    <source>
        <dbReference type="ARBA" id="ARBA00022801"/>
    </source>
</evidence>
<dbReference type="EMBL" id="SGIS01000029">
    <property type="protein sequence ID" value="RZF63255.1"/>
    <property type="molecule type" value="Genomic_DNA"/>
</dbReference>
<dbReference type="InterPro" id="IPR050287">
    <property type="entry name" value="MTA/SAH_deaminase"/>
</dbReference>
<gene>
    <name evidence="4" type="ORF">EWE75_17065</name>
</gene>
<dbReference type="AlphaFoldDB" id="A0A4Q6XTQ5"/>
<evidence type="ECO:0000313" key="4">
    <source>
        <dbReference type="EMBL" id="RZF63255.1"/>
    </source>
</evidence>
<accession>A0A4Q6XTQ5</accession>
<dbReference type="InterPro" id="IPR006680">
    <property type="entry name" value="Amidohydro-rel"/>
</dbReference>
<proteinExistence type="inferred from homology"/>
<comment type="similarity">
    <text evidence="1">Belongs to the metallo-dependent hydrolases superfamily. ATZ/TRZ family.</text>
</comment>
<protein>
    <submittedName>
        <fullName evidence="4">Cytosine deaminase</fullName>
    </submittedName>
</protein>
<keyword evidence="2" id="KW-0378">Hydrolase</keyword>
<dbReference type="PANTHER" id="PTHR43794:SF11">
    <property type="entry name" value="AMIDOHYDROLASE-RELATED DOMAIN-CONTAINING PROTEIN"/>
    <property type="match status" value="1"/>
</dbReference>
<dbReference type="InterPro" id="IPR011059">
    <property type="entry name" value="Metal-dep_hydrolase_composite"/>
</dbReference>
<dbReference type="OrthoDB" id="9796020at2"/>
<dbReference type="Gene3D" id="3.20.20.140">
    <property type="entry name" value="Metal-dependent hydrolases"/>
    <property type="match status" value="1"/>
</dbReference>
<dbReference type="Proteomes" id="UP000292085">
    <property type="component" value="Unassembled WGS sequence"/>
</dbReference>
<organism evidence="4 5">
    <name type="scientific">Sphingomonas populi</name>
    <dbReference type="NCBI Taxonomy" id="2484750"/>
    <lineage>
        <taxon>Bacteria</taxon>
        <taxon>Pseudomonadati</taxon>
        <taxon>Pseudomonadota</taxon>
        <taxon>Alphaproteobacteria</taxon>
        <taxon>Sphingomonadales</taxon>
        <taxon>Sphingomonadaceae</taxon>
        <taxon>Sphingomonas</taxon>
    </lineage>
</organism>
<dbReference type="PANTHER" id="PTHR43794">
    <property type="entry name" value="AMINOHYDROLASE SSNA-RELATED"/>
    <property type="match status" value="1"/>
</dbReference>
<dbReference type="SUPFAM" id="SSF51338">
    <property type="entry name" value="Composite domain of metallo-dependent hydrolases"/>
    <property type="match status" value="1"/>
</dbReference>
<feature type="domain" description="Amidohydrolase-related" evidence="3">
    <location>
        <begin position="57"/>
        <end position="396"/>
    </location>
</feature>
<evidence type="ECO:0000259" key="3">
    <source>
        <dbReference type="Pfam" id="PF01979"/>
    </source>
</evidence>
<dbReference type="InterPro" id="IPR032466">
    <property type="entry name" value="Metal_Hydrolase"/>
</dbReference>
<dbReference type="Pfam" id="PF01979">
    <property type="entry name" value="Amidohydro_1"/>
    <property type="match status" value="1"/>
</dbReference>